<organism evidence="3 4">
    <name type="scientific">Vibrio halioticoli NBRC 102217</name>
    <dbReference type="NCBI Taxonomy" id="1219072"/>
    <lineage>
        <taxon>Bacteria</taxon>
        <taxon>Pseudomonadati</taxon>
        <taxon>Pseudomonadota</taxon>
        <taxon>Gammaproteobacteria</taxon>
        <taxon>Vibrionales</taxon>
        <taxon>Vibrionaceae</taxon>
        <taxon>Vibrio</taxon>
    </lineage>
</organism>
<dbReference type="AlphaFoldDB" id="V5FC15"/>
<proteinExistence type="predicted"/>
<dbReference type="eggNOG" id="COG2370">
    <property type="taxonomic scope" value="Bacteria"/>
</dbReference>
<comment type="caution">
    <text evidence="3">The sequence shown here is derived from an EMBL/GenBank/DDBJ whole genome shotgun (WGS) entry which is preliminary data.</text>
</comment>
<evidence type="ECO:0000313" key="3">
    <source>
        <dbReference type="EMBL" id="GAD88908.1"/>
    </source>
</evidence>
<accession>V5FC15</accession>
<feature type="transmembrane region" description="Helical" evidence="1">
    <location>
        <begin position="56"/>
        <end position="72"/>
    </location>
</feature>
<evidence type="ECO:0000256" key="2">
    <source>
        <dbReference type="SAM" id="SignalP"/>
    </source>
</evidence>
<feature type="chain" id="PRO_5004735801" evidence="2">
    <location>
        <begin position="35"/>
        <end position="201"/>
    </location>
</feature>
<sequence length="201" mass="20785">MNTLLNIRAAANKSAKSITAALVMTLLTPISAFAHPGHADHSFFSGLTHPLTGVDHLIMLLAFGLLVGTLSFKKGKTLALLVAGVASLVVGLLAGKAIGYAAFIEPMIIASLFVMSVCLWHVVTPSVTKVNAALSLAIGLLFFHGYAHGVEAAANLSQFALGMTMMACMLLGAGCMAGRWIGSKWLSIGVASASVLFMVTA</sequence>
<dbReference type="EMBL" id="BAUJ01000012">
    <property type="protein sequence ID" value="GAD88908.1"/>
    <property type="molecule type" value="Genomic_DNA"/>
</dbReference>
<feature type="transmembrane region" description="Helical" evidence="1">
    <location>
        <begin position="77"/>
        <end position="94"/>
    </location>
</feature>
<keyword evidence="2" id="KW-0732">Signal</keyword>
<feature type="transmembrane region" description="Helical" evidence="1">
    <location>
        <begin position="130"/>
        <end position="147"/>
    </location>
</feature>
<dbReference type="PIRSF" id="PIRSF016919">
    <property type="entry name" value="HupE_UreJ"/>
    <property type="match status" value="1"/>
</dbReference>
<dbReference type="RefSeq" id="WP_023403287.1">
    <property type="nucleotide sequence ID" value="NZ_BAUJ01000012.1"/>
</dbReference>
<keyword evidence="1" id="KW-0812">Transmembrane</keyword>
<evidence type="ECO:0000313" key="4">
    <source>
        <dbReference type="Proteomes" id="UP000017800"/>
    </source>
</evidence>
<protein>
    <submittedName>
        <fullName evidence="3">Urease accessory protein UreJ</fullName>
    </submittedName>
</protein>
<feature type="transmembrane region" description="Helical" evidence="1">
    <location>
        <begin position="100"/>
        <end position="123"/>
    </location>
</feature>
<reference evidence="3 4" key="2">
    <citation type="submission" date="2013-11" db="EMBL/GenBank/DDBJ databases">
        <title>Whole genome shotgun sequence of Vibrio halioticoli NBRC 102217.</title>
        <authorList>
            <person name="Isaki S."/>
            <person name="Kimura A."/>
            <person name="Ohji S."/>
            <person name="Hosoyama A."/>
            <person name="Fujita N."/>
            <person name="Hashimoto M."/>
            <person name="Hosoyama Y."/>
            <person name="Yamazoe A."/>
        </authorList>
    </citation>
    <scope>NUCLEOTIDE SEQUENCE [LARGE SCALE GENOMIC DNA]</scope>
    <source>
        <strain evidence="3 4">NBRC 102217</strain>
    </source>
</reference>
<reference evidence="3 4" key="1">
    <citation type="submission" date="2013-10" db="EMBL/GenBank/DDBJ databases">
        <authorList>
            <person name="Ichikawa N."/>
            <person name="Kimura A."/>
            <person name="Ohji S."/>
            <person name="Hosoyama A."/>
            <person name="Fujita N."/>
        </authorList>
    </citation>
    <scope>NUCLEOTIDE SEQUENCE [LARGE SCALE GENOMIC DNA]</scope>
    <source>
        <strain evidence="3 4">NBRC 102217</strain>
    </source>
</reference>
<feature type="signal peptide" evidence="2">
    <location>
        <begin position="1"/>
        <end position="34"/>
    </location>
</feature>
<keyword evidence="4" id="KW-1185">Reference proteome</keyword>
<feature type="transmembrane region" description="Helical" evidence="1">
    <location>
        <begin position="159"/>
        <end position="178"/>
    </location>
</feature>
<gene>
    <name evidence="3" type="primary">ureJ</name>
    <name evidence="3" type="ORF">VHA01S_012_00240</name>
</gene>
<dbReference type="InterPro" id="IPR007038">
    <property type="entry name" value="HupE_UreJ"/>
</dbReference>
<keyword evidence="1" id="KW-0472">Membrane</keyword>
<name>V5FC15_9VIBR</name>
<dbReference type="Pfam" id="PF04955">
    <property type="entry name" value="HupE_UreJ"/>
    <property type="match status" value="1"/>
</dbReference>
<keyword evidence="1" id="KW-1133">Transmembrane helix</keyword>
<dbReference type="Proteomes" id="UP000017800">
    <property type="component" value="Unassembled WGS sequence"/>
</dbReference>
<evidence type="ECO:0000256" key="1">
    <source>
        <dbReference type="SAM" id="Phobius"/>
    </source>
</evidence>